<sequence>MSGTLVNDAHATTFERFVVKKQTGESPKQGERVGVQDTAEYYLLCRWSEHDTGDQYQHHHPTTSGSSAAASSASLQLRDDESDLDDLRVLTASQPTTTTTTTTTTRRGKASNTISAGLGAKSTTAASHSAFDKHKIRSVTFTVTNGARVWQRTVDVAALAPSDKDLPDFVQDSNMMLAKQDDAKYAYEFKIASSASASASGSTTSRASASSRPPRSSAKQSQPDIFLPGTFSASLESFPDPSDGSGASVSLSSSLGLTSTTGATPDSSDSDALVLQWHDRSNGFLVLRGGISLPSFSRKAESSLKAFLRALITDRQQLMDQGRALRQERDKLALQRTEAVAMLDDVIEGQSSAESAMYVKFAAVLNAKKEEIRALAAQLEAQTKALQAAQQQEAQQREKVQALTVDLKELKDVNKRRQQASGSNQPQAMQAMDMDADGGSGGGGTSSRPAAPRMVSVVTKKSDAQSAQQAAPLPAPSRPTVKKEPSESDAVVLSSSSSSAHSRYQSSHPPPQKVPSPARAAAPEAAGDLPRTPSRSSSRHGSTATAMTPIDISSPTSPISALLRKSGAEVFTIGGTTSSAQQQPSRPRSNNNKPASYLPDPASSSAAPLLRRRSPGSQRNSLTGLADLRGDFDAAPALTAAQSTAAAAAPAVRGPAIRSAKRRHEPDEDDEADGRRHAKLNSEQLAQLNASSTTRMTRATSNVSNTSTGSANGTTTPRGSRSKVPRVERVTSIGAAIEALK</sequence>
<feature type="region of interest" description="Disordered" evidence="2">
    <location>
        <begin position="199"/>
        <end position="223"/>
    </location>
</feature>
<keyword evidence="1" id="KW-0175">Coiled coil</keyword>
<dbReference type="AlphaFoldDB" id="A0A0D2X1U8"/>
<feature type="compositionally biased region" description="Low complexity" evidence="2">
    <location>
        <begin position="488"/>
        <end position="507"/>
    </location>
</feature>
<evidence type="ECO:0000313" key="4">
    <source>
        <dbReference type="Proteomes" id="UP000008743"/>
    </source>
</evidence>
<dbReference type="GO" id="GO:0006310">
    <property type="term" value="P:DNA recombination"/>
    <property type="evidence" value="ECO:0007669"/>
    <property type="project" value="InterPro"/>
</dbReference>
<evidence type="ECO:0000256" key="1">
    <source>
        <dbReference type="SAM" id="Coils"/>
    </source>
</evidence>
<feature type="coiled-coil region" evidence="1">
    <location>
        <begin position="362"/>
        <end position="413"/>
    </location>
</feature>
<dbReference type="RefSeq" id="XP_004349319.1">
    <property type="nucleotide sequence ID" value="XM_004349269.2"/>
</dbReference>
<feature type="compositionally biased region" description="Low complexity" evidence="2">
    <location>
        <begin position="548"/>
        <end position="560"/>
    </location>
</feature>
<feature type="region of interest" description="Disordered" evidence="2">
    <location>
        <begin position="640"/>
        <end position="729"/>
    </location>
</feature>
<feature type="region of interest" description="Disordered" evidence="2">
    <location>
        <begin position="53"/>
        <end position="78"/>
    </location>
</feature>
<dbReference type="GO" id="GO:0005958">
    <property type="term" value="C:DNA-dependent protein kinase-DNA ligase 4 complex"/>
    <property type="evidence" value="ECO:0007669"/>
    <property type="project" value="TreeGrafter"/>
</dbReference>
<gene>
    <name evidence="3" type="ORF">CAOG_002569</name>
</gene>
<feature type="compositionally biased region" description="Low complexity" evidence="2">
    <location>
        <begin position="690"/>
        <end position="716"/>
    </location>
</feature>
<dbReference type="GO" id="GO:0003677">
    <property type="term" value="F:DNA binding"/>
    <property type="evidence" value="ECO:0007669"/>
    <property type="project" value="InterPro"/>
</dbReference>
<dbReference type="PANTHER" id="PTHR28559:SF1">
    <property type="entry name" value="DNA REPAIR PROTEIN XRCC4"/>
    <property type="match status" value="1"/>
</dbReference>
<dbReference type="GO" id="GO:0006303">
    <property type="term" value="P:double-strand break repair via nonhomologous end joining"/>
    <property type="evidence" value="ECO:0007669"/>
    <property type="project" value="TreeGrafter"/>
</dbReference>
<feature type="compositionally biased region" description="Polar residues" evidence="2">
    <location>
        <begin position="533"/>
        <end position="546"/>
    </location>
</feature>
<protein>
    <submittedName>
        <fullName evidence="3">Uncharacterized protein</fullName>
    </submittedName>
</protein>
<evidence type="ECO:0000313" key="3">
    <source>
        <dbReference type="EMBL" id="KJE91434.1"/>
    </source>
</evidence>
<proteinExistence type="predicted"/>
<dbReference type="SUPFAM" id="SSF58022">
    <property type="entry name" value="XRCC4, C-terminal oligomerization domain"/>
    <property type="match status" value="1"/>
</dbReference>
<feature type="region of interest" description="Disordered" evidence="2">
    <location>
        <begin position="415"/>
        <end position="625"/>
    </location>
</feature>
<feature type="compositionally biased region" description="Low complexity" evidence="2">
    <location>
        <begin position="578"/>
        <end position="609"/>
    </location>
</feature>
<dbReference type="Gene3D" id="1.20.5.370">
    <property type="match status" value="1"/>
</dbReference>
<dbReference type="GO" id="GO:0010165">
    <property type="term" value="P:response to X-ray"/>
    <property type="evidence" value="ECO:0007669"/>
    <property type="project" value="TreeGrafter"/>
</dbReference>
<feature type="region of interest" description="Disordered" evidence="2">
    <location>
        <begin position="237"/>
        <end position="270"/>
    </location>
</feature>
<feature type="compositionally biased region" description="Low complexity" evidence="2">
    <location>
        <begin position="199"/>
        <end position="218"/>
    </location>
</feature>
<evidence type="ECO:0000256" key="2">
    <source>
        <dbReference type="SAM" id="MobiDB-lite"/>
    </source>
</evidence>
<feature type="compositionally biased region" description="Low complexity" evidence="2">
    <location>
        <begin position="96"/>
        <end position="105"/>
    </location>
</feature>
<dbReference type="InterPro" id="IPR014751">
    <property type="entry name" value="XRCC4-like_C"/>
</dbReference>
<dbReference type="InterPro" id="IPR010585">
    <property type="entry name" value="DNA_repair_prot_XRCC4"/>
</dbReference>
<feature type="compositionally biased region" description="Low complexity" evidence="2">
    <location>
        <begin position="244"/>
        <end position="264"/>
    </location>
</feature>
<reference evidence="4" key="1">
    <citation type="submission" date="2011-02" db="EMBL/GenBank/DDBJ databases">
        <title>The Genome Sequence of Capsaspora owczarzaki ATCC 30864.</title>
        <authorList>
            <person name="Russ C."/>
            <person name="Cuomo C."/>
            <person name="Burger G."/>
            <person name="Gray M.W."/>
            <person name="Holland P.W.H."/>
            <person name="King N."/>
            <person name="Lang F.B.F."/>
            <person name="Roger A.J."/>
            <person name="Ruiz-Trillo I."/>
            <person name="Young S.K."/>
            <person name="Zeng Q."/>
            <person name="Gargeya S."/>
            <person name="Alvarado L."/>
            <person name="Berlin A."/>
            <person name="Chapman S.B."/>
            <person name="Chen Z."/>
            <person name="Freedman E."/>
            <person name="Gellesch M."/>
            <person name="Goldberg J."/>
            <person name="Griggs A."/>
            <person name="Gujja S."/>
            <person name="Heilman E."/>
            <person name="Heiman D."/>
            <person name="Howarth C."/>
            <person name="Mehta T."/>
            <person name="Neiman D."/>
            <person name="Pearson M."/>
            <person name="Roberts A."/>
            <person name="Saif S."/>
            <person name="Shea T."/>
            <person name="Shenoy N."/>
            <person name="Sisk P."/>
            <person name="Stolte C."/>
            <person name="Sykes S."/>
            <person name="White J."/>
            <person name="Yandava C."/>
            <person name="Haas B."/>
            <person name="Nusbaum C."/>
            <person name="Birren B."/>
        </authorList>
    </citation>
    <scope>NUCLEOTIDE SEQUENCE</scope>
    <source>
        <strain evidence="4">ATCC 30864</strain>
    </source>
</reference>
<feature type="compositionally biased region" description="Low complexity" evidence="2">
    <location>
        <begin position="64"/>
        <end position="76"/>
    </location>
</feature>
<feature type="region of interest" description="Disordered" evidence="2">
    <location>
        <begin position="91"/>
        <end position="110"/>
    </location>
</feature>
<accession>A0A0D2X1U8</accession>
<organism evidence="3 4">
    <name type="scientific">Capsaspora owczarzaki (strain ATCC 30864)</name>
    <dbReference type="NCBI Taxonomy" id="595528"/>
    <lineage>
        <taxon>Eukaryota</taxon>
        <taxon>Filasterea</taxon>
        <taxon>Capsaspora</taxon>
    </lineage>
</organism>
<dbReference type="PANTHER" id="PTHR28559">
    <property type="entry name" value="DNA REPAIR PROTEIN XRCC4"/>
    <property type="match status" value="1"/>
</dbReference>
<name>A0A0D2X1U8_CAPO3</name>
<feature type="compositionally biased region" description="Low complexity" evidence="2">
    <location>
        <begin position="640"/>
        <end position="651"/>
    </location>
</feature>
<dbReference type="GO" id="GO:0032807">
    <property type="term" value="C:DNA ligase IV complex"/>
    <property type="evidence" value="ECO:0007669"/>
    <property type="project" value="TreeGrafter"/>
</dbReference>
<dbReference type="InParanoid" id="A0A0D2X1U8"/>
<keyword evidence="4" id="KW-1185">Reference proteome</keyword>
<dbReference type="EMBL" id="KE346362">
    <property type="protein sequence ID" value="KJE91434.1"/>
    <property type="molecule type" value="Genomic_DNA"/>
</dbReference>
<feature type="compositionally biased region" description="Low complexity" evidence="2">
    <location>
        <begin position="515"/>
        <end position="526"/>
    </location>
</feature>
<dbReference type="Proteomes" id="UP000008743">
    <property type="component" value="Unassembled WGS sequence"/>
</dbReference>